<comment type="caution">
    <text evidence="1">The sequence shown here is derived from an EMBL/GenBank/DDBJ whole genome shotgun (WGS) entry which is preliminary data.</text>
</comment>
<dbReference type="OrthoDB" id="3971593at2759"/>
<sequence length="375" mass="43531">MWVTVFEYESAIWRARFVKHYDMAPGRPSRELRFEYQIRAIVLSAPIQFKEEEDDRQYLWMEVMQTMLEESLKIPIALGEISKTLQRIRETLRVCLTSFALDPTIAEPCRRTDYDIRQVYSYEERVGGAFIDHDDLDLPKLLNLRNFWQRHFLNASELTYQESFSGLPEELKPKTRKDNPAEVSKLSPSWLGYYSCMHPLSDLQRLDERQTCADLETHGDSIDVMVGGWRVARKAVMTRLTYVKTLDLQPSPEKFWPEQCSKLIPLASGPEIKQIYFDGRQRAYGGAYEAGNYVFGFTEEIAVPHGGFEGWTRVCFIIVETDDKEDEMPPSPAMDGEGWIYGYEAVIIPGGRIMLGRWVDMKEPEARGPFIFWDV</sequence>
<proteinExistence type="predicted"/>
<evidence type="ECO:0000313" key="1">
    <source>
        <dbReference type="EMBL" id="KAJ5502042.1"/>
    </source>
</evidence>
<keyword evidence="2" id="KW-1185">Reference proteome</keyword>
<gene>
    <name evidence="1" type="ORF">N7463_004916</name>
</gene>
<reference evidence="1" key="2">
    <citation type="journal article" date="2023" name="IMA Fungus">
        <title>Comparative genomic study of the Penicillium genus elucidates a diverse pangenome and 15 lateral gene transfer events.</title>
        <authorList>
            <person name="Petersen C."/>
            <person name="Sorensen T."/>
            <person name="Nielsen M.R."/>
            <person name="Sondergaard T.E."/>
            <person name="Sorensen J.L."/>
            <person name="Fitzpatrick D.A."/>
            <person name="Frisvad J.C."/>
            <person name="Nielsen K.L."/>
        </authorList>
    </citation>
    <scope>NUCLEOTIDE SEQUENCE</scope>
    <source>
        <strain evidence="1">IBT 29495</strain>
    </source>
</reference>
<reference evidence="1" key="1">
    <citation type="submission" date="2022-12" db="EMBL/GenBank/DDBJ databases">
        <authorList>
            <person name="Petersen C."/>
        </authorList>
    </citation>
    <scope>NUCLEOTIDE SEQUENCE</scope>
    <source>
        <strain evidence="1">IBT 29495</strain>
    </source>
</reference>
<accession>A0A9X0C4R9</accession>
<dbReference type="Proteomes" id="UP001149954">
    <property type="component" value="Unassembled WGS sequence"/>
</dbReference>
<evidence type="ECO:0000313" key="2">
    <source>
        <dbReference type="Proteomes" id="UP001149954"/>
    </source>
</evidence>
<dbReference type="EMBL" id="JAPWDS010000003">
    <property type="protein sequence ID" value="KAJ5502042.1"/>
    <property type="molecule type" value="Genomic_DNA"/>
</dbReference>
<protein>
    <submittedName>
        <fullName evidence="1">Uncharacterized protein</fullName>
    </submittedName>
</protein>
<dbReference type="AlphaFoldDB" id="A0A9X0C4R9"/>
<name>A0A9X0C4R9_9EURO</name>
<organism evidence="1 2">
    <name type="scientific">Penicillium fimorum</name>
    <dbReference type="NCBI Taxonomy" id="1882269"/>
    <lineage>
        <taxon>Eukaryota</taxon>
        <taxon>Fungi</taxon>
        <taxon>Dikarya</taxon>
        <taxon>Ascomycota</taxon>
        <taxon>Pezizomycotina</taxon>
        <taxon>Eurotiomycetes</taxon>
        <taxon>Eurotiomycetidae</taxon>
        <taxon>Eurotiales</taxon>
        <taxon>Aspergillaceae</taxon>
        <taxon>Penicillium</taxon>
    </lineage>
</organism>